<dbReference type="SMART" id="SM00342">
    <property type="entry name" value="HTH_ARAC"/>
    <property type="match status" value="1"/>
</dbReference>
<dbReference type="InterPro" id="IPR009057">
    <property type="entry name" value="Homeodomain-like_sf"/>
</dbReference>
<dbReference type="Proteomes" id="UP000552644">
    <property type="component" value="Unassembled WGS sequence"/>
</dbReference>
<dbReference type="GO" id="GO:0043565">
    <property type="term" value="F:sequence-specific DNA binding"/>
    <property type="evidence" value="ECO:0007669"/>
    <property type="project" value="InterPro"/>
</dbReference>
<evidence type="ECO:0000313" key="6">
    <source>
        <dbReference type="Proteomes" id="UP000552644"/>
    </source>
</evidence>
<dbReference type="PANTHER" id="PTHR46796">
    <property type="entry name" value="HTH-TYPE TRANSCRIPTIONAL ACTIVATOR RHAS-RELATED"/>
    <property type="match status" value="1"/>
</dbReference>
<evidence type="ECO:0000313" key="5">
    <source>
        <dbReference type="EMBL" id="MBB4920153.1"/>
    </source>
</evidence>
<name>A0A7W7QVB2_9ACTN</name>
<dbReference type="InterPro" id="IPR020449">
    <property type="entry name" value="Tscrpt_reg_AraC-type_HTH"/>
</dbReference>
<dbReference type="PRINTS" id="PR00032">
    <property type="entry name" value="HTHARAC"/>
</dbReference>
<keyword evidence="6" id="KW-1185">Reference proteome</keyword>
<dbReference type="Pfam" id="PF14525">
    <property type="entry name" value="AraC_binding_2"/>
    <property type="match status" value="1"/>
</dbReference>
<dbReference type="SUPFAM" id="SSF46689">
    <property type="entry name" value="Homeodomain-like"/>
    <property type="match status" value="1"/>
</dbReference>
<gene>
    <name evidence="5" type="ORF">FHS44_007297</name>
</gene>
<dbReference type="RefSeq" id="WP_184723755.1">
    <property type="nucleotide sequence ID" value="NZ_JACHJP010000012.1"/>
</dbReference>
<sequence>MSSLLRTADLPARERADFWCSAISEAFVPLDMTLANGETFRGQMRSRSLGVMLVSDVAADAHKAERTRRLIARSETDYYKLSMPLQGYCLVMQDGREAPLTPGDLAVYDTSRPYTVAFDNTCRMLVLMFPQRFLRLRPHEMHEVTANRVSGRQGVGALVSPLLMNLVTKMDEIGENQSLQLADNILDLLATLFSERLGKQGTPPPSSPQTLLLRIRAFIEAHLDDGNLTPDTVAAAVHISTGYLHKLFRMEGTTVSRFIRERRLEHCRRDLVDPDQWTLSVSTVAAHWGFVDAAHFSRLFKATYGVSPREYRLTRDAQGGVAVSAWETA</sequence>
<keyword evidence="1" id="KW-0805">Transcription regulation</keyword>
<evidence type="ECO:0000256" key="3">
    <source>
        <dbReference type="ARBA" id="ARBA00023163"/>
    </source>
</evidence>
<protein>
    <submittedName>
        <fullName evidence="5">AraC-like DNA-binding protein</fullName>
    </submittedName>
</protein>
<evidence type="ECO:0000259" key="4">
    <source>
        <dbReference type="PROSITE" id="PS01124"/>
    </source>
</evidence>
<dbReference type="InterPro" id="IPR050204">
    <property type="entry name" value="AraC_XylS_family_regulators"/>
</dbReference>
<dbReference type="InterPro" id="IPR018060">
    <property type="entry name" value="HTH_AraC"/>
</dbReference>
<reference evidence="5 6" key="1">
    <citation type="submission" date="2020-08" db="EMBL/GenBank/DDBJ databases">
        <title>Genomic Encyclopedia of Type Strains, Phase III (KMG-III): the genomes of soil and plant-associated and newly described type strains.</title>
        <authorList>
            <person name="Whitman W."/>
        </authorList>
    </citation>
    <scope>NUCLEOTIDE SEQUENCE [LARGE SCALE GENOMIC DNA]</scope>
    <source>
        <strain evidence="5 6">CECT 8840</strain>
    </source>
</reference>
<comment type="caution">
    <text evidence="5">The sequence shown here is derived from an EMBL/GenBank/DDBJ whole genome shotgun (WGS) entry which is preliminary data.</text>
</comment>
<organism evidence="5 6">
    <name type="scientific">Streptosporangium saharense</name>
    <dbReference type="NCBI Taxonomy" id="1706840"/>
    <lineage>
        <taxon>Bacteria</taxon>
        <taxon>Bacillati</taxon>
        <taxon>Actinomycetota</taxon>
        <taxon>Actinomycetes</taxon>
        <taxon>Streptosporangiales</taxon>
        <taxon>Streptosporangiaceae</taxon>
        <taxon>Streptosporangium</taxon>
    </lineage>
</organism>
<evidence type="ECO:0000256" key="2">
    <source>
        <dbReference type="ARBA" id="ARBA00023125"/>
    </source>
</evidence>
<keyword evidence="2 5" id="KW-0238">DNA-binding</keyword>
<dbReference type="PANTHER" id="PTHR46796:SF6">
    <property type="entry name" value="ARAC SUBFAMILY"/>
    <property type="match status" value="1"/>
</dbReference>
<dbReference type="Gene3D" id="1.10.10.60">
    <property type="entry name" value="Homeodomain-like"/>
    <property type="match status" value="1"/>
</dbReference>
<dbReference type="InterPro" id="IPR035418">
    <property type="entry name" value="AraC-bd_2"/>
</dbReference>
<dbReference type="AlphaFoldDB" id="A0A7W7QVB2"/>
<dbReference type="Pfam" id="PF12833">
    <property type="entry name" value="HTH_18"/>
    <property type="match status" value="1"/>
</dbReference>
<feature type="domain" description="HTH araC/xylS-type" evidence="4">
    <location>
        <begin position="213"/>
        <end position="314"/>
    </location>
</feature>
<accession>A0A7W7QVB2</accession>
<dbReference type="PROSITE" id="PS01124">
    <property type="entry name" value="HTH_ARAC_FAMILY_2"/>
    <property type="match status" value="1"/>
</dbReference>
<dbReference type="EMBL" id="JACHJP010000012">
    <property type="protein sequence ID" value="MBB4920153.1"/>
    <property type="molecule type" value="Genomic_DNA"/>
</dbReference>
<proteinExistence type="predicted"/>
<dbReference type="GO" id="GO:0003700">
    <property type="term" value="F:DNA-binding transcription factor activity"/>
    <property type="evidence" value="ECO:0007669"/>
    <property type="project" value="InterPro"/>
</dbReference>
<evidence type="ECO:0000256" key="1">
    <source>
        <dbReference type="ARBA" id="ARBA00023015"/>
    </source>
</evidence>
<keyword evidence="3" id="KW-0804">Transcription</keyword>